<dbReference type="Gene3D" id="2.60.40.10">
    <property type="entry name" value="Immunoglobulins"/>
    <property type="match status" value="3"/>
</dbReference>
<sequence>MRQLFRIASLGIVAVCGLVLSVRAQVNPPNVVVSSRAPATRSLSTASRIQRTVDSLQRLTQPEYYKALFTAKKSPARSPGARLQADVCNTYLCTIPATPLSVSLTSSGPLTCTVTSATLTATSNPVTGGTYTFAGPDGPVSSSGNTALVTQAGNYTVTFSKPGSQSATATATVTDSRALTATISGALTVCAGGTTSLTASGGNTFLWSNQATTATVSVTAGVYSVTVTTGSCQAVASATVSTTQCAPTNTAPVATVNASQTATVGRAFSYTVNAFTDAETPNSLTYSALLNPANLGLSFDPATRVISGTPSQPGPVSVTVTATDSGSLSASTSFSITVNPAPVVVTPLALTLTASPQTLLTTGTTTLSATVSGGTSPYGYSFTGPGSLTANGNTAQVASLTAGVQTFTVVVTDASTPVNQTATATVSVSVTSPPPVNTAPVATTNASQTAIVGQAFAYTVNAFSDAETPNSLTYSASISPANGLSFNAATRTISGTPSLTGVSTVTVTATDSGSLSVSTSFSITVNPAPVVVTPLALTLSASPTMVLTTGITTLSATVSGGTFPYRYTFSGPGTITQNITSNTASVSALSAGVQTFTVVVSDASTPASQTSTATVSVTVTEANTAPTVANAVPPP</sequence>
<dbReference type="Proteomes" id="UP001597469">
    <property type="component" value="Unassembled WGS sequence"/>
</dbReference>
<dbReference type="InterPro" id="IPR013783">
    <property type="entry name" value="Ig-like_fold"/>
</dbReference>
<evidence type="ECO:0000313" key="3">
    <source>
        <dbReference type="Proteomes" id="UP001597469"/>
    </source>
</evidence>
<dbReference type="RefSeq" id="WP_381525730.1">
    <property type="nucleotide sequence ID" value="NZ_JBHULN010000015.1"/>
</dbReference>
<organism evidence="2 3">
    <name type="scientific">Spirosoma soli</name>
    <dbReference type="NCBI Taxonomy" id="1770529"/>
    <lineage>
        <taxon>Bacteria</taxon>
        <taxon>Pseudomonadati</taxon>
        <taxon>Bacteroidota</taxon>
        <taxon>Cytophagia</taxon>
        <taxon>Cytophagales</taxon>
        <taxon>Cytophagaceae</taxon>
        <taxon>Spirosoma</taxon>
    </lineage>
</organism>
<comment type="caution">
    <text evidence="2">The sequence shown here is derived from an EMBL/GenBank/DDBJ whole genome shotgun (WGS) entry which is preliminary data.</text>
</comment>
<dbReference type="Pfam" id="PF05345">
    <property type="entry name" value="He_PIG"/>
    <property type="match status" value="2"/>
</dbReference>
<protein>
    <submittedName>
        <fullName evidence="2">Ig domain-containing protein</fullName>
    </submittedName>
</protein>
<dbReference type="SMART" id="SM00736">
    <property type="entry name" value="CADG"/>
    <property type="match status" value="2"/>
</dbReference>
<dbReference type="InterPro" id="IPR015919">
    <property type="entry name" value="Cadherin-like_sf"/>
</dbReference>
<proteinExistence type="predicted"/>
<evidence type="ECO:0000313" key="2">
    <source>
        <dbReference type="EMBL" id="MFD2573135.1"/>
    </source>
</evidence>
<name>A0ABW5M858_9BACT</name>
<gene>
    <name evidence="2" type="ORF">ACFSUS_21010</name>
</gene>
<dbReference type="SUPFAM" id="SSF49313">
    <property type="entry name" value="Cadherin-like"/>
    <property type="match status" value="2"/>
</dbReference>
<accession>A0ABW5M858</accession>
<dbReference type="InterPro" id="IPR006644">
    <property type="entry name" value="Cadg"/>
</dbReference>
<reference evidence="3" key="1">
    <citation type="journal article" date="2019" name="Int. J. Syst. Evol. Microbiol.">
        <title>The Global Catalogue of Microorganisms (GCM) 10K type strain sequencing project: providing services to taxonomists for standard genome sequencing and annotation.</title>
        <authorList>
            <consortium name="The Broad Institute Genomics Platform"/>
            <consortium name="The Broad Institute Genome Sequencing Center for Infectious Disease"/>
            <person name="Wu L."/>
            <person name="Ma J."/>
        </authorList>
    </citation>
    <scope>NUCLEOTIDE SEQUENCE [LARGE SCALE GENOMIC DNA]</scope>
    <source>
        <strain evidence="3">KCTC 42805</strain>
    </source>
</reference>
<dbReference type="EMBL" id="JBHULN010000015">
    <property type="protein sequence ID" value="MFD2573135.1"/>
    <property type="molecule type" value="Genomic_DNA"/>
</dbReference>
<feature type="domain" description="Dystroglycan-type cadherin-like" evidence="1">
    <location>
        <begin position="252"/>
        <end position="345"/>
    </location>
</feature>
<feature type="domain" description="Dystroglycan-type cadherin-like" evidence="1">
    <location>
        <begin position="440"/>
        <end position="532"/>
    </location>
</feature>
<feature type="non-terminal residue" evidence="2">
    <location>
        <position position="635"/>
    </location>
</feature>
<evidence type="ECO:0000259" key="1">
    <source>
        <dbReference type="SMART" id="SM00736"/>
    </source>
</evidence>
<keyword evidence="3" id="KW-1185">Reference proteome</keyword>